<reference evidence="1" key="1">
    <citation type="journal article" date="2014" name="Int. J. Syst. Evol. Microbiol.">
        <title>Complete genome sequence of Corynebacterium casei LMG S-19264T (=DSM 44701T), isolated from a smear-ripened cheese.</title>
        <authorList>
            <consortium name="US DOE Joint Genome Institute (JGI-PGF)"/>
            <person name="Walter F."/>
            <person name="Albersmeier A."/>
            <person name="Kalinowski J."/>
            <person name="Ruckert C."/>
        </authorList>
    </citation>
    <scope>NUCLEOTIDE SEQUENCE</scope>
    <source>
        <strain evidence="1">CGMCC 1.12751</strain>
    </source>
</reference>
<evidence type="ECO:0000313" key="2">
    <source>
        <dbReference type="Proteomes" id="UP000625976"/>
    </source>
</evidence>
<proteinExistence type="predicted"/>
<name>A0A917GSB6_9FLAO</name>
<keyword evidence="2" id="KW-1185">Reference proteome</keyword>
<dbReference type="AlphaFoldDB" id="A0A917GSB6"/>
<dbReference type="PROSITE" id="PS51257">
    <property type="entry name" value="PROKAR_LIPOPROTEIN"/>
    <property type="match status" value="1"/>
</dbReference>
<dbReference type="RefSeq" id="WP_188466021.1">
    <property type="nucleotide sequence ID" value="NZ_BMFQ01000003.1"/>
</dbReference>
<comment type="caution">
    <text evidence="1">The sequence shown here is derived from an EMBL/GenBank/DDBJ whole genome shotgun (WGS) entry which is preliminary data.</text>
</comment>
<dbReference type="Proteomes" id="UP000625976">
    <property type="component" value="Unassembled WGS sequence"/>
</dbReference>
<gene>
    <name evidence="1" type="ORF">GCM10010976_28500</name>
</gene>
<dbReference type="EMBL" id="BMFQ01000003">
    <property type="protein sequence ID" value="GGG55980.1"/>
    <property type="molecule type" value="Genomic_DNA"/>
</dbReference>
<sequence length="183" mass="20662">MKKSIFSLAIITLLFVACKKEQDPFQISKQNIGLLTDSTQVKELKAVLVNDSVVERLLDKEFSFNRTDIDVFDKAGNKLLTLTPKVLVDSTSTIETIKILDSRFKTDKGISTKSTFADIEKNYKISSIQNTLKNIVVFVNEINAFFTIDKSQLPAELQFDTSKKIEAVQIPGNAKIKYFMIGW</sequence>
<reference evidence="1" key="2">
    <citation type="submission" date="2020-09" db="EMBL/GenBank/DDBJ databases">
        <authorList>
            <person name="Sun Q."/>
            <person name="Zhou Y."/>
        </authorList>
    </citation>
    <scope>NUCLEOTIDE SEQUENCE</scope>
    <source>
        <strain evidence="1">CGMCC 1.12751</strain>
    </source>
</reference>
<organism evidence="1 2">
    <name type="scientific">Bizionia arctica</name>
    <dbReference type="NCBI Taxonomy" id="1495645"/>
    <lineage>
        <taxon>Bacteria</taxon>
        <taxon>Pseudomonadati</taxon>
        <taxon>Bacteroidota</taxon>
        <taxon>Flavobacteriia</taxon>
        <taxon>Flavobacteriales</taxon>
        <taxon>Flavobacteriaceae</taxon>
        <taxon>Bizionia</taxon>
    </lineage>
</organism>
<accession>A0A917GSB6</accession>
<evidence type="ECO:0000313" key="1">
    <source>
        <dbReference type="EMBL" id="GGG55980.1"/>
    </source>
</evidence>
<protein>
    <submittedName>
        <fullName evidence="1">Uncharacterized protein</fullName>
    </submittedName>
</protein>